<comment type="function">
    <text evidence="4">PPIases accelerate the folding of proteins. It catalyzes the cis-trans isomerization of proline imidic peptide bonds in oligopeptides.</text>
</comment>
<organism evidence="6 7">
    <name type="scientific">Microbulbifer aestuariivivens</name>
    <dbReference type="NCBI Taxonomy" id="1908308"/>
    <lineage>
        <taxon>Bacteria</taxon>
        <taxon>Pseudomonadati</taxon>
        <taxon>Pseudomonadota</taxon>
        <taxon>Gammaproteobacteria</taxon>
        <taxon>Cellvibrionales</taxon>
        <taxon>Microbulbiferaceae</taxon>
        <taxon>Microbulbifer</taxon>
    </lineage>
</organism>
<dbReference type="PROSITE" id="PS50072">
    <property type="entry name" value="CSA_PPIASE_2"/>
    <property type="match status" value="1"/>
</dbReference>
<evidence type="ECO:0000256" key="1">
    <source>
        <dbReference type="ARBA" id="ARBA00007365"/>
    </source>
</evidence>
<keyword evidence="4" id="KW-0732">Signal</keyword>
<evidence type="ECO:0000259" key="5">
    <source>
        <dbReference type="PROSITE" id="PS50072"/>
    </source>
</evidence>
<comment type="similarity">
    <text evidence="1 4">Belongs to the cyclophilin-type PPIase family.</text>
</comment>
<protein>
    <recommendedName>
        <fullName evidence="4">Peptidyl-prolyl cis-trans isomerase</fullName>
        <shortName evidence="4">PPIase</shortName>
        <ecNumber evidence="4">5.2.1.8</ecNumber>
    </recommendedName>
</protein>
<evidence type="ECO:0000256" key="3">
    <source>
        <dbReference type="ARBA" id="ARBA00023235"/>
    </source>
</evidence>
<dbReference type="PANTHER" id="PTHR43246">
    <property type="entry name" value="PEPTIDYL-PROLYL CIS-TRANS ISOMERASE CYP38, CHLOROPLASTIC"/>
    <property type="match status" value="1"/>
</dbReference>
<feature type="chain" id="PRO_5044998905" description="Peptidyl-prolyl cis-trans isomerase" evidence="4">
    <location>
        <begin position="20"/>
        <end position="195"/>
    </location>
</feature>
<dbReference type="InterPro" id="IPR029000">
    <property type="entry name" value="Cyclophilin-like_dom_sf"/>
</dbReference>
<keyword evidence="7" id="KW-1185">Reference proteome</keyword>
<dbReference type="Proteomes" id="UP001408594">
    <property type="component" value="Unassembled WGS sequence"/>
</dbReference>
<keyword evidence="2 4" id="KW-0697">Rotamase</keyword>
<feature type="domain" description="PPIase cyclophilin-type" evidence="5">
    <location>
        <begin position="30"/>
        <end position="184"/>
    </location>
</feature>
<dbReference type="GO" id="GO:0016853">
    <property type="term" value="F:isomerase activity"/>
    <property type="evidence" value="ECO:0007669"/>
    <property type="project" value="UniProtKB-KW"/>
</dbReference>
<dbReference type="RefSeq" id="WP_345548265.1">
    <property type="nucleotide sequence ID" value="NZ_BAABRT010000002.1"/>
</dbReference>
<evidence type="ECO:0000313" key="7">
    <source>
        <dbReference type="Proteomes" id="UP001408594"/>
    </source>
</evidence>
<name>A0ABP9WL08_9GAMM</name>
<reference evidence="6 7" key="1">
    <citation type="submission" date="2024-02" db="EMBL/GenBank/DDBJ databases">
        <title>Microbulbifer aestuariivivens NBRC 112533.</title>
        <authorList>
            <person name="Ichikawa N."/>
            <person name="Katano-Makiyama Y."/>
            <person name="Hidaka K."/>
        </authorList>
    </citation>
    <scope>NUCLEOTIDE SEQUENCE [LARGE SCALE GENOMIC DNA]</scope>
    <source>
        <strain evidence="6 7">NBRC 112533</strain>
    </source>
</reference>
<comment type="caution">
    <text evidence="6">The sequence shown here is derived from an EMBL/GenBank/DDBJ whole genome shotgun (WGS) entry which is preliminary data.</text>
</comment>
<keyword evidence="3 4" id="KW-0413">Isomerase</keyword>
<comment type="catalytic activity">
    <reaction evidence="4">
        <text>[protein]-peptidylproline (omega=180) = [protein]-peptidylproline (omega=0)</text>
        <dbReference type="Rhea" id="RHEA:16237"/>
        <dbReference type="Rhea" id="RHEA-COMP:10747"/>
        <dbReference type="Rhea" id="RHEA-COMP:10748"/>
        <dbReference type="ChEBI" id="CHEBI:83833"/>
        <dbReference type="ChEBI" id="CHEBI:83834"/>
        <dbReference type="EC" id="5.2.1.8"/>
    </reaction>
</comment>
<accession>A0ABP9WL08</accession>
<dbReference type="InterPro" id="IPR002130">
    <property type="entry name" value="Cyclophilin-type_PPIase_dom"/>
</dbReference>
<proteinExistence type="inferred from homology"/>
<dbReference type="Pfam" id="PF00160">
    <property type="entry name" value="Pro_isomerase"/>
    <property type="match status" value="1"/>
</dbReference>
<evidence type="ECO:0000313" key="6">
    <source>
        <dbReference type="EMBL" id="GAA5523800.1"/>
    </source>
</evidence>
<dbReference type="InterPro" id="IPR044665">
    <property type="entry name" value="E_coli_cyclophilin_A-like"/>
</dbReference>
<dbReference type="EMBL" id="BAABRT010000002">
    <property type="protein sequence ID" value="GAA5523800.1"/>
    <property type="molecule type" value="Genomic_DNA"/>
</dbReference>
<dbReference type="SUPFAM" id="SSF50891">
    <property type="entry name" value="Cyclophilin-like"/>
    <property type="match status" value="1"/>
</dbReference>
<evidence type="ECO:0000256" key="4">
    <source>
        <dbReference type="RuleBase" id="RU363019"/>
    </source>
</evidence>
<dbReference type="Gene3D" id="2.40.100.10">
    <property type="entry name" value="Cyclophilin-like"/>
    <property type="match status" value="1"/>
</dbReference>
<evidence type="ECO:0000256" key="2">
    <source>
        <dbReference type="ARBA" id="ARBA00023110"/>
    </source>
</evidence>
<feature type="signal peptide" evidence="4">
    <location>
        <begin position="1"/>
        <end position="19"/>
    </location>
</feature>
<dbReference type="PROSITE" id="PS00170">
    <property type="entry name" value="CSA_PPIASE_1"/>
    <property type="match status" value="1"/>
</dbReference>
<sequence length="195" mass="21449">MRHLYALLLCGLLALPAAAATSANPRVDLQTDLGTIRVELFADKSPITVENFLGYVDRGFYNGVIFHRVIPGFVAQTGGLTFDFQRKETVDPIANESANGLRNTRGTLGMARFNDPDSATSQFYINLGNNQDLDPKEDKAGYTVFGRVIEGMDVVDKIVAEPRGLHRAHPQAPNIPVRILKAKRLDSRVKTNSQP</sequence>
<dbReference type="EC" id="5.2.1.8" evidence="4"/>
<dbReference type="InterPro" id="IPR020892">
    <property type="entry name" value="Cyclophilin-type_PPIase_CS"/>
</dbReference>
<dbReference type="PRINTS" id="PR00153">
    <property type="entry name" value="CSAPPISMRASE"/>
</dbReference>
<gene>
    <name evidence="6" type="primary">ppiA</name>
    <name evidence="6" type="ORF">Maes01_00349</name>
</gene>